<sequence length="44" mass="4931">MARDILLLFGGNARNALNCGSFYVNSNNDFGNRNTNYGVRLTYL</sequence>
<name>A0A8S5MQ18_9CAUD</name>
<evidence type="ECO:0000313" key="1">
    <source>
        <dbReference type="EMBL" id="DAD84300.1"/>
    </source>
</evidence>
<organism evidence="1">
    <name type="scientific">Siphoviridae sp. ctaLC6</name>
    <dbReference type="NCBI Taxonomy" id="2826387"/>
    <lineage>
        <taxon>Viruses</taxon>
        <taxon>Duplodnaviria</taxon>
        <taxon>Heunggongvirae</taxon>
        <taxon>Uroviricota</taxon>
        <taxon>Caudoviricetes</taxon>
    </lineage>
</organism>
<protein>
    <submittedName>
        <fullName evidence="1">Uncharacterized protein</fullName>
    </submittedName>
</protein>
<proteinExistence type="predicted"/>
<dbReference type="EMBL" id="BK014957">
    <property type="protein sequence ID" value="DAD84300.1"/>
    <property type="molecule type" value="Genomic_DNA"/>
</dbReference>
<accession>A0A8S5MQ18</accession>
<reference evidence="1" key="1">
    <citation type="journal article" date="2021" name="Proc. Natl. Acad. Sci. U.S.A.">
        <title>A Catalog of Tens of Thousands of Viruses from Human Metagenomes Reveals Hidden Associations with Chronic Diseases.</title>
        <authorList>
            <person name="Tisza M.J."/>
            <person name="Buck C.B."/>
        </authorList>
    </citation>
    <scope>NUCLEOTIDE SEQUENCE</scope>
    <source>
        <strain evidence="1">CtaLC6</strain>
    </source>
</reference>